<evidence type="ECO:0000313" key="3">
    <source>
        <dbReference type="Proteomes" id="UP000198960"/>
    </source>
</evidence>
<evidence type="ECO:0000313" key="2">
    <source>
        <dbReference type="EMBL" id="SEP13139.1"/>
    </source>
</evidence>
<dbReference type="Gene3D" id="3.90.1200.10">
    <property type="match status" value="1"/>
</dbReference>
<protein>
    <submittedName>
        <fullName evidence="2">Phosphotransferase enzyme family protein</fullName>
    </submittedName>
</protein>
<dbReference type="RefSeq" id="WP_091946146.1">
    <property type="nucleotide sequence ID" value="NZ_FOEE01000011.1"/>
</dbReference>
<reference evidence="3" key="1">
    <citation type="submission" date="2016-10" db="EMBL/GenBank/DDBJ databases">
        <authorList>
            <person name="Varghese N."/>
            <person name="Submissions S."/>
        </authorList>
    </citation>
    <scope>NUCLEOTIDE SEQUENCE [LARGE SCALE GENOMIC DNA]</scope>
    <source>
        <strain evidence="3">DSM 45413</strain>
    </source>
</reference>
<dbReference type="SUPFAM" id="SSF56112">
    <property type="entry name" value="Protein kinase-like (PK-like)"/>
    <property type="match status" value="1"/>
</dbReference>
<proteinExistence type="predicted"/>
<evidence type="ECO:0000259" key="1">
    <source>
        <dbReference type="Pfam" id="PF01636"/>
    </source>
</evidence>
<dbReference type="AlphaFoldDB" id="A0A1H8VCN2"/>
<organism evidence="2 3">
    <name type="scientific">Trujillonella endophytica</name>
    <dbReference type="NCBI Taxonomy" id="673521"/>
    <lineage>
        <taxon>Bacteria</taxon>
        <taxon>Bacillati</taxon>
        <taxon>Actinomycetota</taxon>
        <taxon>Actinomycetes</taxon>
        <taxon>Geodermatophilales</taxon>
        <taxon>Geodermatophilaceae</taxon>
        <taxon>Trujillonella</taxon>
    </lineage>
</organism>
<dbReference type="GO" id="GO:0016740">
    <property type="term" value="F:transferase activity"/>
    <property type="evidence" value="ECO:0007669"/>
    <property type="project" value="UniProtKB-KW"/>
</dbReference>
<keyword evidence="2" id="KW-0808">Transferase</keyword>
<feature type="domain" description="Aminoglycoside phosphotransferase" evidence="1">
    <location>
        <begin position="129"/>
        <end position="299"/>
    </location>
</feature>
<dbReference type="InterPro" id="IPR011009">
    <property type="entry name" value="Kinase-like_dom_sf"/>
</dbReference>
<dbReference type="STRING" id="673521.SAMN05660991_03450"/>
<dbReference type="Pfam" id="PF01636">
    <property type="entry name" value="APH"/>
    <property type="match status" value="1"/>
</dbReference>
<accession>A0A1H8VCN2</accession>
<keyword evidence="3" id="KW-1185">Reference proteome</keyword>
<dbReference type="InterPro" id="IPR002575">
    <property type="entry name" value="Aminoglycoside_PTrfase"/>
</dbReference>
<name>A0A1H8VCN2_9ACTN</name>
<dbReference type="Proteomes" id="UP000198960">
    <property type="component" value="Unassembled WGS sequence"/>
</dbReference>
<sequence>MPTLPSAFPTGDAPAALPGGTTPAELLAALRRRTGRPDLRIEALECSPLPHRISAPTTRALTRVRVRARDGEGPTTIRLVAKELQAARHGLPPQMPPAERERLDAVIPWRLEADVLASGVAGLMPPGMRAPDVVATTGDDEDRLTLWLADVDALDTPWTAEDTVRAATSLGRLAARRAGTPAPLLPGGDFLDGYLRDQLGAWAVPWLLDDATWAHPAFLLPEVAGLRAEVCALARDVARIHARLDGLPVLPAHGDATPMNLLRPRSAPGELVLIDWGMATPAPVGYDLLPLVFGRAEAGLASPAELPRLLDLALTAYRSGLAAEGLEVPAGVLATAVLAAIALRYPCTTMPLPALVEPVGDAALARAAERGGFVRAVLDLLAARAPELAHRASGGLLH</sequence>
<dbReference type="OrthoDB" id="4577657at2"/>
<dbReference type="EMBL" id="FOEE01000011">
    <property type="protein sequence ID" value="SEP13139.1"/>
    <property type="molecule type" value="Genomic_DNA"/>
</dbReference>
<gene>
    <name evidence="2" type="ORF">SAMN05660991_03450</name>
</gene>